<dbReference type="InterPro" id="IPR002173">
    <property type="entry name" value="Carboh/pur_kinase_PfkB_CS"/>
</dbReference>
<dbReference type="GO" id="GO:0008865">
    <property type="term" value="F:fructokinase activity"/>
    <property type="evidence" value="ECO:0007669"/>
    <property type="project" value="UniProtKB-ARBA"/>
</dbReference>
<dbReference type="CDD" id="cd01167">
    <property type="entry name" value="bac_FRK"/>
    <property type="match status" value="1"/>
</dbReference>
<evidence type="ECO:0000259" key="6">
    <source>
        <dbReference type="Pfam" id="PF00294"/>
    </source>
</evidence>
<dbReference type="GO" id="GO:0006000">
    <property type="term" value="P:fructose metabolic process"/>
    <property type="evidence" value="ECO:0007669"/>
    <property type="project" value="UniProtKB-ARBA"/>
</dbReference>
<keyword evidence="5" id="KW-0067">ATP-binding</keyword>
<organism evidence="7 8">
    <name type="scientific">Youxingia wuxianensis</name>
    <dbReference type="NCBI Taxonomy" id="2763678"/>
    <lineage>
        <taxon>Bacteria</taxon>
        <taxon>Bacillati</taxon>
        <taxon>Bacillota</taxon>
        <taxon>Clostridia</taxon>
        <taxon>Eubacteriales</taxon>
        <taxon>Oscillospiraceae</taxon>
        <taxon>Youxingia</taxon>
    </lineage>
</organism>
<comment type="caution">
    <text evidence="7">The sequence shown here is derived from an EMBL/GenBank/DDBJ whole genome shotgun (WGS) entry which is preliminary data.</text>
</comment>
<dbReference type="Pfam" id="PF00294">
    <property type="entry name" value="PfkB"/>
    <property type="match status" value="1"/>
</dbReference>
<evidence type="ECO:0000256" key="2">
    <source>
        <dbReference type="ARBA" id="ARBA00022679"/>
    </source>
</evidence>
<dbReference type="RefSeq" id="WP_262395281.1">
    <property type="nucleotide sequence ID" value="NZ_JACRTD010000005.1"/>
</dbReference>
<dbReference type="InterPro" id="IPR029056">
    <property type="entry name" value="Ribokinase-like"/>
</dbReference>
<feature type="domain" description="Carbohydrate kinase PfkB" evidence="6">
    <location>
        <begin position="3"/>
        <end position="309"/>
    </location>
</feature>
<dbReference type="PANTHER" id="PTHR43085:SF1">
    <property type="entry name" value="PSEUDOURIDINE KINASE-RELATED"/>
    <property type="match status" value="1"/>
</dbReference>
<accession>A0A926IH33</accession>
<dbReference type="EMBL" id="JACRTD010000005">
    <property type="protein sequence ID" value="MBC8585494.1"/>
    <property type="molecule type" value="Genomic_DNA"/>
</dbReference>
<dbReference type="SUPFAM" id="SSF53613">
    <property type="entry name" value="Ribokinase-like"/>
    <property type="match status" value="1"/>
</dbReference>
<dbReference type="Gene3D" id="3.40.1190.20">
    <property type="match status" value="1"/>
</dbReference>
<evidence type="ECO:0000256" key="5">
    <source>
        <dbReference type="ARBA" id="ARBA00022840"/>
    </source>
</evidence>
<sequence>MYDVVAMGEILIDFSPAGTAQGGCPLFQQSPGGAPANMACACGKFGLKTAFIGKVGADSFGRFLKDTLISNGVDVSGLLLTDQFHTTLAFVHLSADGDRSFSFYRDQTADVTLCSKEINKNLFKNCRLFHFGSLSMTTQPCRDATMTALSYARQSGCLISYDPNLREPLWADLSQAKQTMLSVMEDTDILKISQEELVFLTGIDHLEKGAHYLSHKYHIPLVLITLGAQGSYAYFNGFSLRLPALPVRAVDTTGAGDSFIGGFHYMLLTKTKGKLAYLTPEILKECLIFANATGSLTTTKKGGISALPSLSEVQNAIK</sequence>
<keyword evidence="4 7" id="KW-0418">Kinase</keyword>
<reference evidence="7" key="1">
    <citation type="submission" date="2020-08" db="EMBL/GenBank/DDBJ databases">
        <title>Genome public.</title>
        <authorList>
            <person name="Liu C."/>
            <person name="Sun Q."/>
        </authorList>
    </citation>
    <scope>NUCLEOTIDE SEQUENCE</scope>
    <source>
        <strain evidence="7">NSJ-64</strain>
    </source>
</reference>
<keyword evidence="2" id="KW-0808">Transferase</keyword>
<gene>
    <name evidence="7" type="ORF">H8705_07855</name>
</gene>
<evidence type="ECO:0000256" key="1">
    <source>
        <dbReference type="ARBA" id="ARBA00010688"/>
    </source>
</evidence>
<evidence type="ECO:0000256" key="3">
    <source>
        <dbReference type="ARBA" id="ARBA00022741"/>
    </source>
</evidence>
<dbReference type="PRINTS" id="PR00990">
    <property type="entry name" value="RIBOKINASE"/>
</dbReference>
<dbReference type="InterPro" id="IPR002139">
    <property type="entry name" value="Ribo/fructo_kinase"/>
</dbReference>
<dbReference type="InterPro" id="IPR050306">
    <property type="entry name" value="PfkB_Carbo_kinase"/>
</dbReference>
<keyword evidence="8" id="KW-1185">Reference proteome</keyword>
<comment type="similarity">
    <text evidence="1">Belongs to the carbohydrate kinase PfkB family.</text>
</comment>
<protein>
    <submittedName>
        <fullName evidence="7">Carbohydrate kinase</fullName>
    </submittedName>
</protein>
<keyword evidence="3" id="KW-0547">Nucleotide-binding</keyword>
<dbReference type="GO" id="GO:0005524">
    <property type="term" value="F:ATP binding"/>
    <property type="evidence" value="ECO:0007669"/>
    <property type="project" value="UniProtKB-KW"/>
</dbReference>
<dbReference type="InterPro" id="IPR011611">
    <property type="entry name" value="PfkB_dom"/>
</dbReference>
<evidence type="ECO:0000256" key="4">
    <source>
        <dbReference type="ARBA" id="ARBA00022777"/>
    </source>
</evidence>
<dbReference type="PANTHER" id="PTHR43085">
    <property type="entry name" value="HEXOKINASE FAMILY MEMBER"/>
    <property type="match status" value="1"/>
</dbReference>
<proteinExistence type="inferred from homology"/>
<dbReference type="AlphaFoldDB" id="A0A926IH33"/>
<evidence type="ECO:0000313" key="7">
    <source>
        <dbReference type="EMBL" id="MBC8585494.1"/>
    </source>
</evidence>
<evidence type="ECO:0000313" key="8">
    <source>
        <dbReference type="Proteomes" id="UP000623678"/>
    </source>
</evidence>
<dbReference type="Proteomes" id="UP000623678">
    <property type="component" value="Unassembled WGS sequence"/>
</dbReference>
<dbReference type="PROSITE" id="PS00583">
    <property type="entry name" value="PFKB_KINASES_1"/>
    <property type="match status" value="1"/>
</dbReference>
<name>A0A926IH33_9FIRM</name>